<gene>
    <name evidence="1" type="ORF">CLPA_c01980</name>
    <name evidence="2" type="ORF">CP6013_02949</name>
</gene>
<proteinExistence type="predicted"/>
<organism evidence="1 4">
    <name type="scientific">Clostridium pasteurianum DSM 525 = ATCC 6013</name>
    <dbReference type="NCBI Taxonomy" id="1262449"/>
    <lineage>
        <taxon>Bacteria</taxon>
        <taxon>Bacillati</taxon>
        <taxon>Bacillota</taxon>
        <taxon>Clostridia</taxon>
        <taxon>Eubacteriales</taxon>
        <taxon>Clostridiaceae</taxon>
        <taxon>Clostridium</taxon>
    </lineage>
</organism>
<dbReference type="GeneID" id="93072453"/>
<keyword evidence="4" id="KW-1185">Reference proteome</keyword>
<name>A0A0H3J307_CLOPA</name>
<dbReference type="KEGG" id="cpae:CPAST_c01980"/>
<dbReference type="Proteomes" id="UP000030905">
    <property type="component" value="Chromosome"/>
</dbReference>
<dbReference type="PATRIC" id="fig|1262449.3.peg.88"/>
<sequence length="93" mass="10917">MTNTNNNFDEYKKILNKIYLEIKKPRYISTYNKKDLENIINKIDNTNHNGDADLLSKIKENISNLKFTGPEKDMEKNKKDLLSAVRQLITWLG</sequence>
<evidence type="ECO:0000313" key="2">
    <source>
        <dbReference type="EMBL" id="KRU13701.1"/>
    </source>
</evidence>
<dbReference type="AlphaFoldDB" id="A0A0H3J307"/>
<evidence type="ECO:0000313" key="1">
    <source>
        <dbReference type="EMBL" id="AJA50286.1"/>
    </source>
</evidence>
<evidence type="ECO:0000313" key="4">
    <source>
        <dbReference type="Proteomes" id="UP000030905"/>
    </source>
</evidence>
<dbReference type="EMBL" id="CP009268">
    <property type="protein sequence ID" value="AJA50286.1"/>
    <property type="molecule type" value="Genomic_DNA"/>
</dbReference>
<dbReference type="Proteomes" id="UP000028042">
    <property type="component" value="Unassembled WGS sequence"/>
</dbReference>
<protein>
    <submittedName>
        <fullName evidence="1">Uncharacterized protein</fullName>
    </submittedName>
</protein>
<dbReference type="EMBL" id="JPGY02000001">
    <property type="protein sequence ID" value="KRU13701.1"/>
    <property type="molecule type" value="Genomic_DNA"/>
</dbReference>
<accession>A0A0H3J307</accession>
<reference evidence="2 3" key="3">
    <citation type="journal article" name="Genome Announc.">
        <title>Improved Draft Genome Sequence of Clostridium pasteurianum Strain ATCC 6013 (DSM 525) Using a Hybrid Next-Generation Sequencing Approach.</title>
        <authorList>
            <person name="Pyne M.E."/>
            <person name="Utturkar S."/>
            <person name="Brown S.D."/>
            <person name="Moo-Young M."/>
            <person name="Chung D.A."/>
            <person name="Chou C.P."/>
        </authorList>
    </citation>
    <scope>NUCLEOTIDE SEQUENCE [LARGE SCALE GENOMIC DNA]</scope>
    <source>
        <strain evidence="2 3">ATCC 6013</strain>
    </source>
</reference>
<reference evidence="1 4" key="1">
    <citation type="journal article" date="2015" name="Genome Announc.">
        <title>Complete Genome Sequence of the Nitrogen-Fixing and Solvent-Producing Clostridium pasteurianum DSM 525.</title>
        <authorList>
            <person name="Poehlein A."/>
            <person name="Grosse-Honebrink A."/>
            <person name="Zhang Y."/>
            <person name="Minton N.P."/>
            <person name="Daniel R."/>
        </authorList>
    </citation>
    <scope>NUCLEOTIDE SEQUENCE [LARGE SCALE GENOMIC DNA]</scope>
    <source>
        <strain evidence="1">DSM 525</strain>
        <strain evidence="4">DSM 525 / ATCC 6013</strain>
    </source>
</reference>
<dbReference type="KEGG" id="cpat:CLPA_c01980"/>
<reference evidence="2" key="2">
    <citation type="submission" date="2015-10" db="EMBL/GenBank/DDBJ databases">
        <title>Improved Draft Genome Sequence of Clostridium pasteurianum Strain ATCC 6013 (DSM 525) Using a Hybrid Next-Generation Sequencing Approach.</title>
        <authorList>
            <person name="Pyne M.E."/>
            <person name="Utturkar S.M."/>
            <person name="Brown S.D."/>
            <person name="Moo-Young M."/>
            <person name="Chung D.A."/>
            <person name="Chou P.C."/>
        </authorList>
    </citation>
    <scope>NUCLEOTIDE SEQUENCE</scope>
    <source>
        <strain evidence="2">ATCC 6013</strain>
    </source>
</reference>
<evidence type="ECO:0000313" key="3">
    <source>
        <dbReference type="Proteomes" id="UP000028042"/>
    </source>
</evidence>
<dbReference type="RefSeq" id="WP_003440519.1">
    <property type="nucleotide sequence ID" value="NZ_ANZB01000001.1"/>
</dbReference>